<comment type="caution">
    <text evidence="1">The sequence shown here is derived from an EMBL/GenBank/DDBJ whole genome shotgun (WGS) entry which is preliminary data.</text>
</comment>
<evidence type="ECO:0000313" key="2">
    <source>
        <dbReference type="Proteomes" id="UP000887116"/>
    </source>
</evidence>
<reference evidence="1" key="1">
    <citation type="submission" date="2020-07" db="EMBL/GenBank/DDBJ databases">
        <title>Multicomponent nature underlies the extraordinary mechanical properties of spider dragline silk.</title>
        <authorList>
            <person name="Kono N."/>
            <person name="Nakamura H."/>
            <person name="Mori M."/>
            <person name="Yoshida Y."/>
            <person name="Ohtoshi R."/>
            <person name="Malay A.D."/>
            <person name="Moran D.A.P."/>
            <person name="Tomita M."/>
            <person name="Numata K."/>
            <person name="Arakawa K."/>
        </authorList>
    </citation>
    <scope>NUCLEOTIDE SEQUENCE</scope>
</reference>
<gene>
    <name evidence="1" type="ORF">TNCT_102361</name>
</gene>
<organism evidence="1 2">
    <name type="scientific">Trichonephila clavata</name>
    <name type="common">Joro spider</name>
    <name type="synonym">Nephila clavata</name>
    <dbReference type="NCBI Taxonomy" id="2740835"/>
    <lineage>
        <taxon>Eukaryota</taxon>
        <taxon>Metazoa</taxon>
        <taxon>Ecdysozoa</taxon>
        <taxon>Arthropoda</taxon>
        <taxon>Chelicerata</taxon>
        <taxon>Arachnida</taxon>
        <taxon>Araneae</taxon>
        <taxon>Araneomorphae</taxon>
        <taxon>Entelegynae</taxon>
        <taxon>Araneoidea</taxon>
        <taxon>Nephilidae</taxon>
        <taxon>Trichonephila</taxon>
    </lineage>
</organism>
<keyword evidence="2" id="KW-1185">Reference proteome</keyword>
<name>A0A8X6HW29_TRICU</name>
<proteinExistence type="predicted"/>
<accession>A0A8X6HW29</accession>
<sequence>MASFTNSPSANGFLFLASKCDILYDAIVAALCCCSGLVKKLCWAKGQPHPLAEAIFIDAFTQRVHASETLTRLMDFCNVTGLEYSESVYQIALSYHIQWGVSHPDVAAHVAADPIALFPNLPLGIMSRVYSSILARYLRSEGVLNEVNALSLAWSFAEKLEDYNRRTSKLLPDYRSQAINNAFAEFLSSFVHFNEEKAWQLAAVCGNAWKTEARRIGLL</sequence>
<dbReference type="EMBL" id="BMAO01039334">
    <property type="protein sequence ID" value="GFR30723.1"/>
    <property type="molecule type" value="Genomic_DNA"/>
</dbReference>
<protein>
    <submittedName>
        <fullName evidence="1">Uncharacterized protein</fullName>
    </submittedName>
</protein>
<dbReference type="Proteomes" id="UP000887116">
    <property type="component" value="Unassembled WGS sequence"/>
</dbReference>
<evidence type="ECO:0000313" key="1">
    <source>
        <dbReference type="EMBL" id="GFR30723.1"/>
    </source>
</evidence>
<dbReference type="AlphaFoldDB" id="A0A8X6HW29"/>